<proteinExistence type="predicted"/>
<accession>W6V1W8</accession>
<feature type="compositionally biased region" description="Polar residues" evidence="1">
    <location>
        <begin position="747"/>
        <end position="759"/>
    </location>
</feature>
<sequence length="1095" mass="120875">MSGQDSHLFSSKSSGASSVLRPSKLPIFGRRTSEKHPPPTSQTPVSSTVTTSSLGRVRPSTVVRPFFAAQYQPTANNDAQRRRYPASQPSTPVRGGQPETNQEFQQLHRSAHFLRSGATPGSTTPKRGEISGAIPQSISFPGSRHALGNQPSKSSKSKSYCMENMSFEHLQYLERRLQQLLEVTSFQPVLSAKAKSDSGRQSTHPSWASSTHHHHHHQHQALHYPVVATPLHYHPHTTPLLLFPPQSIPQPLPTPSLPPPASQLLPPHPTVSGPNFGDIDPYYLSSPSSASSCYAGSSPSSLQDFNRDEKLRKRAIEKPSHSFKAVAPFAFTVHYKFETSLVNFLPHQLKGVQENEAKGEGLQEGRWIPNASTRHSPPGRPCAHTRTFACVWGWQRMARHNAAMHLLICLLHAVRNMLSMHQQSQQSSTSKSTSSLDPLSALQHRPFSWYLHRTADTTAASSPASSTINLFLDEDDSVNVEAMDDGGVVVTDDSEEEEGRGRKNSASEGGPHPPHLPPGFRNFSRYLDSKFGPDSTEEQRSRHHHRHQRRRHREVNDNNNTAPVVATTSSSGSNRGRSDTDVRPKISITTCSGDTGPYSDLAPSPHESFRKTTTPNPTSGEDNELAQRLAPAWCAPYWCPPPPLNAGQPTSWYHHAAPPPPPPLPPPPPPLPPPQVRYFAPPPPPNAAAACWFRAAANHFATAAAIFAADNAAAASVLAAPHQLLPPFPHPSDPTFVDRTREHRAPASSSSSTVHPQNVPTTSPSNSPSLTLYPPPQFDEGNSIGKGEGEEEDEVFLVSDEENQQQGHRRCLRRLPAVEPLQRQLWGRRSDDSGSPLDSTQTDGDGTCALDMLPQDPALILPDQVDFYAQIKDLLELDSNISLPLPTGWAVGVSSSGRRFYVSCTTGDAGNGGGGKRSISSRNRARTTTWQHPIIAPRIPLGWERVEMRRGNCVYYRHLLIPHTQRHHPDLWFPTSLKNVEFEQQSWFSDLRKLQESVSNFDKGNSQLIESYVDAIDSIEEAHFTVLLKQHDVGQLEKLLKHLDCRFFRDLHRMVVAFEVARIRIVRELFVQHIHRTTATTVSSSPSAIDGSAEK</sequence>
<feature type="compositionally biased region" description="Basic and acidic residues" evidence="1">
    <location>
        <begin position="736"/>
        <end position="745"/>
    </location>
</feature>
<dbReference type="RefSeq" id="XP_024351095.1">
    <property type="nucleotide sequence ID" value="XM_024494474.1"/>
</dbReference>
<feature type="region of interest" description="Disordered" evidence="1">
    <location>
        <begin position="725"/>
        <end position="793"/>
    </location>
</feature>
<dbReference type="KEGG" id="egl:EGR_05225"/>
<feature type="compositionally biased region" description="Basic residues" evidence="1">
    <location>
        <begin position="541"/>
        <end position="553"/>
    </location>
</feature>
<feature type="region of interest" description="Disordered" evidence="1">
    <location>
        <begin position="115"/>
        <end position="158"/>
    </location>
</feature>
<reference evidence="2 3" key="1">
    <citation type="journal article" date="2013" name="Nat. Genet.">
        <title>The genome of the hydatid tapeworm Echinococcus granulosus.</title>
        <authorList>
            <person name="Zheng H."/>
            <person name="Zhang W."/>
            <person name="Zhang L."/>
            <person name="Zhang Z."/>
            <person name="Li J."/>
            <person name="Lu G."/>
            <person name="Zhu Y."/>
            <person name="Wang Y."/>
            <person name="Huang Y."/>
            <person name="Liu J."/>
            <person name="Kang H."/>
            <person name="Chen J."/>
            <person name="Wang L."/>
            <person name="Chen A."/>
            <person name="Yu S."/>
            <person name="Gao Z."/>
            <person name="Jin L."/>
            <person name="Gu W."/>
            <person name="Wang Z."/>
            <person name="Zhao L."/>
            <person name="Shi B."/>
            <person name="Wen H."/>
            <person name="Lin R."/>
            <person name="Jones M.K."/>
            <person name="Brejova B."/>
            <person name="Vinar T."/>
            <person name="Zhao G."/>
            <person name="McManus D.P."/>
            <person name="Chen Z."/>
            <person name="Zhou Y."/>
            <person name="Wang S."/>
        </authorList>
    </citation>
    <scope>NUCLEOTIDE SEQUENCE [LARGE SCALE GENOMIC DNA]</scope>
</reference>
<feature type="region of interest" description="Disordered" evidence="1">
    <location>
        <begin position="488"/>
        <end position="623"/>
    </location>
</feature>
<evidence type="ECO:0008006" key="4">
    <source>
        <dbReference type="Google" id="ProtNLM"/>
    </source>
</evidence>
<dbReference type="OrthoDB" id="5339429at2759"/>
<feature type="compositionally biased region" description="Polar residues" evidence="1">
    <location>
        <begin position="149"/>
        <end position="158"/>
    </location>
</feature>
<dbReference type="GeneID" id="36340940"/>
<protein>
    <recommendedName>
        <fullName evidence="4">Scaffold protein salvador</fullName>
    </recommendedName>
</protein>
<evidence type="ECO:0000313" key="3">
    <source>
        <dbReference type="Proteomes" id="UP000019149"/>
    </source>
</evidence>
<feature type="region of interest" description="Disordered" evidence="1">
    <location>
        <begin position="1"/>
        <end position="101"/>
    </location>
</feature>
<evidence type="ECO:0000256" key="1">
    <source>
        <dbReference type="SAM" id="MobiDB-lite"/>
    </source>
</evidence>
<dbReference type="Gene3D" id="2.20.70.10">
    <property type="match status" value="1"/>
</dbReference>
<dbReference type="Proteomes" id="UP000019149">
    <property type="component" value="Unassembled WGS sequence"/>
</dbReference>
<dbReference type="CTD" id="36340940"/>
<dbReference type="EMBL" id="APAU02000037">
    <property type="protein sequence ID" value="EUB59899.1"/>
    <property type="molecule type" value="Genomic_DNA"/>
</dbReference>
<dbReference type="STRING" id="6210.W6V1W8"/>
<feature type="region of interest" description="Disordered" evidence="1">
    <location>
        <begin position="823"/>
        <end position="844"/>
    </location>
</feature>
<feature type="compositionally biased region" description="Basic residues" evidence="1">
    <location>
        <begin position="211"/>
        <end position="220"/>
    </location>
</feature>
<feature type="compositionally biased region" description="Pro residues" evidence="1">
    <location>
        <begin position="246"/>
        <end position="269"/>
    </location>
</feature>
<gene>
    <name evidence="2" type="ORF">EGR_05225</name>
</gene>
<feature type="compositionally biased region" description="Low complexity" evidence="1">
    <location>
        <begin position="760"/>
        <end position="772"/>
    </location>
</feature>
<comment type="caution">
    <text evidence="2">The sequence shown here is derived from an EMBL/GenBank/DDBJ whole genome shotgun (WGS) entry which is preliminary data.</text>
</comment>
<feature type="region of interest" description="Disordered" evidence="1">
    <location>
        <begin position="192"/>
        <end position="221"/>
    </location>
</feature>
<feature type="compositionally biased region" description="Polar residues" evidence="1">
    <location>
        <begin position="199"/>
        <end position="210"/>
    </location>
</feature>
<name>W6V1W8_ECHGR</name>
<feature type="compositionally biased region" description="Polar residues" evidence="1">
    <location>
        <begin position="1"/>
        <end position="17"/>
    </location>
</feature>
<dbReference type="AlphaFoldDB" id="W6V1W8"/>
<feature type="compositionally biased region" description="Low complexity" evidence="1">
    <location>
        <begin position="42"/>
        <end position="53"/>
    </location>
</feature>
<keyword evidence="3" id="KW-1185">Reference proteome</keyword>
<organism evidence="2 3">
    <name type="scientific">Echinococcus granulosus</name>
    <name type="common">Hydatid tapeworm</name>
    <dbReference type="NCBI Taxonomy" id="6210"/>
    <lineage>
        <taxon>Eukaryota</taxon>
        <taxon>Metazoa</taxon>
        <taxon>Spiralia</taxon>
        <taxon>Lophotrochozoa</taxon>
        <taxon>Platyhelminthes</taxon>
        <taxon>Cestoda</taxon>
        <taxon>Eucestoda</taxon>
        <taxon>Cyclophyllidea</taxon>
        <taxon>Taeniidae</taxon>
        <taxon>Echinococcus</taxon>
        <taxon>Echinococcus granulosus group</taxon>
    </lineage>
</organism>
<evidence type="ECO:0000313" key="2">
    <source>
        <dbReference type="EMBL" id="EUB59899.1"/>
    </source>
</evidence>
<dbReference type="OMA" id="EMRRGNC"/>
<feature type="region of interest" description="Disordered" evidence="1">
    <location>
        <begin position="242"/>
        <end position="271"/>
    </location>
</feature>
<feature type="compositionally biased region" description="Polar residues" evidence="1">
    <location>
        <begin position="611"/>
        <end position="620"/>
    </location>
</feature>